<dbReference type="SUPFAM" id="SSF51206">
    <property type="entry name" value="cAMP-binding domain-like"/>
    <property type="match status" value="1"/>
</dbReference>
<dbReference type="InterPro" id="IPR012318">
    <property type="entry name" value="HTH_CRP"/>
</dbReference>
<dbReference type="GO" id="GO:0006355">
    <property type="term" value="P:regulation of DNA-templated transcription"/>
    <property type="evidence" value="ECO:0007669"/>
    <property type="project" value="InterPro"/>
</dbReference>
<dbReference type="PROSITE" id="PS51063">
    <property type="entry name" value="HTH_CRP_2"/>
    <property type="match status" value="1"/>
</dbReference>
<dbReference type="EMBL" id="SMFP01000001">
    <property type="protein sequence ID" value="TDE40675.1"/>
    <property type="molecule type" value="Genomic_DNA"/>
</dbReference>
<evidence type="ECO:0000313" key="6">
    <source>
        <dbReference type="Proteomes" id="UP000294662"/>
    </source>
</evidence>
<dbReference type="CDD" id="cd00038">
    <property type="entry name" value="CAP_ED"/>
    <property type="match status" value="1"/>
</dbReference>
<name>A0A4R5EZT2_9RHOB</name>
<dbReference type="InterPro" id="IPR018490">
    <property type="entry name" value="cNMP-bd_dom_sf"/>
</dbReference>
<evidence type="ECO:0000259" key="4">
    <source>
        <dbReference type="PROSITE" id="PS51063"/>
    </source>
</evidence>
<evidence type="ECO:0000256" key="3">
    <source>
        <dbReference type="ARBA" id="ARBA00023163"/>
    </source>
</evidence>
<dbReference type="InterPro" id="IPR000595">
    <property type="entry name" value="cNMP-bd_dom"/>
</dbReference>
<dbReference type="Pfam" id="PF00027">
    <property type="entry name" value="cNMP_binding"/>
    <property type="match status" value="1"/>
</dbReference>
<dbReference type="OrthoDB" id="7856528at2"/>
<dbReference type="InterPro" id="IPR036388">
    <property type="entry name" value="WH-like_DNA-bd_sf"/>
</dbReference>
<sequence length="351" mass="38299">MFMQAIASDCTTKTLALRKAQSTGRILVCHRPKAEHGGTEVVATYYGKPTLTGNDASRRAAGLEQEQCAACALRGEVFCRTLDKAESLLALKEKTVTYPRDTSIFEEGEKPGFLGVLKRGYLRGEHVNSDGRRMILWLIRPGDLVGCFPGHSASYSLEVASTAEICHFNEAGLAKMMAKSPRFRRQVLRGILELRDKQLDFLWLRSALSSKERLIAFLVIMAKFMPTSPMPDGSLIITIDLSRRDWADMSNTSVETISRSMTKLSQIGLVESLPQNRYRIHDLVALAGMVGMKVEPKTSPSLPPSIAPGGHMSLLRNGAGGGKDAGVVKTVAEVGPESAKPASFVTPHPMR</sequence>
<dbReference type="SMART" id="SM00419">
    <property type="entry name" value="HTH_CRP"/>
    <property type="match status" value="1"/>
</dbReference>
<dbReference type="InterPro" id="IPR036390">
    <property type="entry name" value="WH_DNA-bd_sf"/>
</dbReference>
<dbReference type="Gene3D" id="1.10.10.10">
    <property type="entry name" value="Winged helix-like DNA-binding domain superfamily/Winged helix DNA-binding domain"/>
    <property type="match status" value="1"/>
</dbReference>
<keyword evidence="2" id="KW-0238">DNA-binding</keyword>
<dbReference type="Gene3D" id="2.60.120.10">
    <property type="entry name" value="Jelly Rolls"/>
    <property type="match status" value="1"/>
</dbReference>
<dbReference type="Proteomes" id="UP000294662">
    <property type="component" value="Unassembled WGS sequence"/>
</dbReference>
<keyword evidence="6" id="KW-1185">Reference proteome</keyword>
<keyword evidence="1" id="KW-0805">Transcription regulation</keyword>
<dbReference type="AlphaFoldDB" id="A0A4R5EZT2"/>
<dbReference type="RefSeq" id="WP_132826666.1">
    <property type="nucleotide sequence ID" value="NZ_SMFP01000001.1"/>
</dbReference>
<evidence type="ECO:0000256" key="1">
    <source>
        <dbReference type="ARBA" id="ARBA00023015"/>
    </source>
</evidence>
<dbReference type="InterPro" id="IPR014710">
    <property type="entry name" value="RmlC-like_jellyroll"/>
</dbReference>
<organism evidence="5 6">
    <name type="scientific">Antarcticimicrobium sediminis</name>
    <dbReference type="NCBI Taxonomy" id="2546227"/>
    <lineage>
        <taxon>Bacteria</taxon>
        <taxon>Pseudomonadati</taxon>
        <taxon>Pseudomonadota</taxon>
        <taxon>Alphaproteobacteria</taxon>
        <taxon>Rhodobacterales</taxon>
        <taxon>Paracoccaceae</taxon>
        <taxon>Antarcticimicrobium</taxon>
    </lineage>
</organism>
<dbReference type="GO" id="GO:0003677">
    <property type="term" value="F:DNA binding"/>
    <property type="evidence" value="ECO:0007669"/>
    <property type="project" value="UniProtKB-KW"/>
</dbReference>
<keyword evidence="3" id="KW-0804">Transcription</keyword>
<reference evidence="5 6" key="1">
    <citation type="submission" date="2019-03" db="EMBL/GenBank/DDBJ databases">
        <authorList>
            <person name="Zhang S."/>
        </authorList>
    </citation>
    <scope>NUCLEOTIDE SEQUENCE [LARGE SCALE GENOMIC DNA]</scope>
    <source>
        <strain evidence="5 6">S4J41</strain>
    </source>
</reference>
<proteinExistence type="predicted"/>
<comment type="caution">
    <text evidence="5">The sequence shown here is derived from an EMBL/GenBank/DDBJ whole genome shotgun (WGS) entry which is preliminary data.</text>
</comment>
<evidence type="ECO:0000256" key="2">
    <source>
        <dbReference type="ARBA" id="ARBA00023125"/>
    </source>
</evidence>
<protein>
    <submittedName>
        <fullName evidence="5">Crp/Fnr family transcriptional regulator</fullName>
    </submittedName>
</protein>
<accession>A0A4R5EZT2</accession>
<dbReference type="SUPFAM" id="SSF46785">
    <property type="entry name" value="Winged helix' DNA-binding domain"/>
    <property type="match status" value="1"/>
</dbReference>
<evidence type="ECO:0000313" key="5">
    <source>
        <dbReference type="EMBL" id="TDE40675.1"/>
    </source>
</evidence>
<feature type="domain" description="HTH crp-type" evidence="4">
    <location>
        <begin position="208"/>
        <end position="284"/>
    </location>
</feature>
<dbReference type="Pfam" id="PF13545">
    <property type="entry name" value="HTH_Crp_2"/>
    <property type="match status" value="1"/>
</dbReference>
<gene>
    <name evidence="5" type="ORF">E1B25_00200</name>
</gene>